<dbReference type="Proteomes" id="UP000239388">
    <property type="component" value="Unassembled WGS sequence"/>
</dbReference>
<sequence length="260" mass="29397">MGNSFRRIVLAPDVPASAVADLARLLRRTAKRPGKLILGELSELRFRKPPLQLAQELGVRVIDGDLPWAADWLYDATLSVLGENAFLLRDCDDEEVDAWRPRATWLKEVYGTDQLDWLVDPEEPPSKWRMTPYYVFPRNPPDWDVDVPIMAALLIASAPGESRDCPLCGQNYVSKFLRGQCPGCRFVFEAFASPQEARRILPTRLDRYGYGKCDRCRKSTPFAAAIEQCMRCGQLLEESSGATMPDNRELVKRHLASLPD</sequence>
<organism evidence="1 4">
    <name type="scientific">Blastopirellula marina</name>
    <dbReference type="NCBI Taxonomy" id="124"/>
    <lineage>
        <taxon>Bacteria</taxon>
        <taxon>Pseudomonadati</taxon>
        <taxon>Planctomycetota</taxon>
        <taxon>Planctomycetia</taxon>
        <taxon>Pirellulales</taxon>
        <taxon>Pirellulaceae</taxon>
        <taxon>Blastopirellula</taxon>
    </lineage>
</organism>
<dbReference type="EMBL" id="PUHZ01000002">
    <property type="protein sequence ID" value="PQO47985.1"/>
    <property type="molecule type" value="Genomic_DNA"/>
</dbReference>
<dbReference type="OrthoDB" id="9858779at2"/>
<evidence type="ECO:0000313" key="3">
    <source>
        <dbReference type="Proteomes" id="UP000237819"/>
    </source>
</evidence>
<evidence type="ECO:0000313" key="2">
    <source>
        <dbReference type="EMBL" id="PQO47985.1"/>
    </source>
</evidence>
<dbReference type="AlphaFoldDB" id="A0A2S8FTN0"/>
<protein>
    <submittedName>
        <fullName evidence="1">Uncharacterized protein</fullName>
    </submittedName>
</protein>
<dbReference type="RefSeq" id="WP_105333514.1">
    <property type="nucleotide sequence ID" value="NZ_PUHZ01000002.1"/>
</dbReference>
<evidence type="ECO:0000313" key="4">
    <source>
        <dbReference type="Proteomes" id="UP000239388"/>
    </source>
</evidence>
<dbReference type="EMBL" id="PUIB01000016">
    <property type="protein sequence ID" value="PQO35194.1"/>
    <property type="molecule type" value="Genomic_DNA"/>
</dbReference>
<comment type="caution">
    <text evidence="1">The sequence shown here is derived from an EMBL/GenBank/DDBJ whole genome shotgun (WGS) entry which is preliminary data.</text>
</comment>
<name>A0A2S8FTN0_9BACT</name>
<evidence type="ECO:0000313" key="1">
    <source>
        <dbReference type="EMBL" id="PQO35194.1"/>
    </source>
</evidence>
<reference evidence="3 4" key="1">
    <citation type="submission" date="2018-02" db="EMBL/GenBank/DDBJ databases">
        <title>Comparative genomes isolates from brazilian mangrove.</title>
        <authorList>
            <person name="Araujo J.E."/>
            <person name="Taketani R.G."/>
            <person name="Silva M.C.P."/>
            <person name="Loureco M.V."/>
            <person name="Andreote F.D."/>
        </authorList>
    </citation>
    <scope>NUCLEOTIDE SEQUENCE [LARGE SCALE GENOMIC DNA]</scope>
    <source>
        <strain evidence="1 4">NAP PRIS-MGV</strain>
        <strain evidence="2 3">Nap-Phe MGV</strain>
    </source>
</reference>
<dbReference type="Proteomes" id="UP000237819">
    <property type="component" value="Unassembled WGS sequence"/>
</dbReference>
<gene>
    <name evidence="2" type="ORF">C5Y93_00940</name>
    <name evidence="1" type="ORF">C5Y98_14690</name>
</gene>
<accession>A0A2S8FTN0</accession>
<proteinExistence type="predicted"/>